<dbReference type="RefSeq" id="WP_110672696.1">
    <property type="nucleotide sequence ID" value="NZ_PYBW01000127.1"/>
</dbReference>
<dbReference type="PANTHER" id="PTHR33169">
    <property type="entry name" value="PADR-FAMILY TRANSCRIPTIONAL REGULATOR"/>
    <property type="match status" value="1"/>
</dbReference>
<protein>
    <submittedName>
        <fullName evidence="2">PadR family transcriptional regulator</fullName>
    </submittedName>
</protein>
<dbReference type="Proteomes" id="UP000248039">
    <property type="component" value="Unassembled WGS sequence"/>
</dbReference>
<evidence type="ECO:0000313" key="2">
    <source>
        <dbReference type="EMBL" id="PYC69779.1"/>
    </source>
</evidence>
<organism evidence="2 3">
    <name type="scientific">Streptomyces tateyamensis</name>
    <dbReference type="NCBI Taxonomy" id="565073"/>
    <lineage>
        <taxon>Bacteria</taxon>
        <taxon>Bacillati</taxon>
        <taxon>Actinomycetota</taxon>
        <taxon>Actinomycetes</taxon>
        <taxon>Kitasatosporales</taxon>
        <taxon>Streptomycetaceae</taxon>
        <taxon>Streptomyces</taxon>
    </lineage>
</organism>
<proteinExistence type="predicted"/>
<dbReference type="OrthoDB" id="122286at2"/>
<dbReference type="Pfam" id="PF03551">
    <property type="entry name" value="PadR"/>
    <property type="match status" value="1"/>
</dbReference>
<gene>
    <name evidence="2" type="ORF">C7C46_27830</name>
</gene>
<keyword evidence="3" id="KW-1185">Reference proteome</keyword>
<evidence type="ECO:0000313" key="3">
    <source>
        <dbReference type="Proteomes" id="UP000248039"/>
    </source>
</evidence>
<dbReference type="EMBL" id="PYBW01000127">
    <property type="protein sequence ID" value="PYC69779.1"/>
    <property type="molecule type" value="Genomic_DNA"/>
</dbReference>
<dbReference type="InterPro" id="IPR005149">
    <property type="entry name" value="Tscrpt_reg_PadR_N"/>
</dbReference>
<dbReference type="Gene3D" id="1.10.10.10">
    <property type="entry name" value="Winged helix-like DNA-binding domain superfamily/Winged helix DNA-binding domain"/>
    <property type="match status" value="1"/>
</dbReference>
<reference evidence="2 3" key="1">
    <citation type="submission" date="2018-03" db="EMBL/GenBank/DDBJ databases">
        <title>Bioinformatic expansion and discovery of thiopeptide antibiotics.</title>
        <authorList>
            <person name="Schwalen C.J."/>
            <person name="Hudson G.A."/>
            <person name="Mitchell D.A."/>
        </authorList>
    </citation>
    <scope>NUCLEOTIDE SEQUENCE [LARGE SCALE GENOMIC DNA]</scope>
    <source>
        <strain evidence="2 3">ATCC 21389</strain>
    </source>
</reference>
<evidence type="ECO:0000259" key="1">
    <source>
        <dbReference type="Pfam" id="PF03551"/>
    </source>
</evidence>
<sequence>MTPNHDPQLLKGVLSLLLLQLLAERESYGYEVVQRLQADGFTDVLEGTVYPALSRLEREGRLTTRLVASPSGPARKYYRLTPVGLQTLTAGKAGWARHAAAVDSVLTRPAHAAPQKGT</sequence>
<dbReference type="AlphaFoldDB" id="A0A2V4N6P7"/>
<name>A0A2V4N6P7_9ACTN</name>
<dbReference type="SUPFAM" id="SSF46785">
    <property type="entry name" value="Winged helix' DNA-binding domain"/>
    <property type="match status" value="1"/>
</dbReference>
<accession>A0A2V4N6P7</accession>
<feature type="domain" description="Transcription regulator PadR N-terminal" evidence="1">
    <location>
        <begin position="18"/>
        <end position="89"/>
    </location>
</feature>
<comment type="caution">
    <text evidence="2">The sequence shown here is derived from an EMBL/GenBank/DDBJ whole genome shotgun (WGS) entry which is preliminary data.</text>
</comment>
<dbReference type="InterPro" id="IPR052509">
    <property type="entry name" value="Metal_resp_DNA-bind_regulator"/>
</dbReference>
<dbReference type="PANTHER" id="PTHR33169:SF14">
    <property type="entry name" value="TRANSCRIPTIONAL REGULATOR RV3488"/>
    <property type="match status" value="1"/>
</dbReference>
<dbReference type="InterPro" id="IPR036388">
    <property type="entry name" value="WH-like_DNA-bd_sf"/>
</dbReference>
<dbReference type="InterPro" id="IPR036390">
    <property type="entry name" value="WH_DNA-bd_sf"/>
</dbReference>